<dbReference type="AlphaFoldDB" id="A0A9W9HBF2"/>
<proteinExistence type="predicted"/>
<sequence>MSDVLWSSPEPSNRDTKRIEILVGRRRSLPSTSFPLTPEVSVRGIHRTLTARDTQGMLICGMASPHQERWVVHMAPQPPHEQTAETQQLLLRVVTGPKDATVAHGRTRHYRPRSIRVLRTAIGVLGMANRAPAQNHVGELHQLHSSDVVLPGQSPVGFSRTDSAWESNASKSSPIVPPSPPLRNDSTEDSSSAAPSAPVAVERPYDPSDPDPNDNGPGSVGSRPESPPIRDR</sequence>
<reference evidence="2" key="2">
    <citation type="journal article" date="2023" name="IMA Fungus">
        <title>Comparative genomic study of the Penicillium genus elucidates a diverse pangenome and 15 lateral gene transfer events.</title>
        <authorList>
            <person name="Petersen C."/>
            <person name="Sorensen T."/>
            <person name="Nielsen M.R."/>
            <person name="Sondergaard T.E."/>
            <person name="Sorensen J.L."/>
            <person name="Fitzpatrick D.A."/>
            <person name="Frisvad J.C."/>
            <person name="Nielsen K.L."/>
        </authorList>
    </citation>
    <scope>NUCLEOTIDE SEQUENCE</scope>
    <source>
        <strain evidence="2">IBT 22155</strain>
    </source>
</reference>
<reference evidence="2" key="1">
    <citation type="submission" date="2022-11" db="EMBL/GenBank/DDBJ databases">
        <authorList>
            <person name="Petersen C."/>
        </authorList>
    </citation>
    <scope>NUCLEOTIDE SEQUENCE</scope>
    <source>
        <strain evidence="2">IBT 22155</strain>
    </source>
</reference>
<comment type="caution">
    <text evidence="2">The sequence shown here is derived from an EMBL/GenBank/DDBJ whole genome shotgun (WGS) entry which is preliminary data.</text>
</comment>
<dbReference type="Proteomes" id="UP001149079">
    <property type="component" value="Unassembled WGS sequence"/>
</dbReference>
<dbReference type="EMBL" id="JAPQKL010000002">
    <property type="protein sequence ID" value="KAJ5143230.1"/>
    <property type="molecule type" value="Genomic_DNA"/>
</dbReference>
<feature type="compositionally biased region" description="Low complexity" evidence="1">
    <location>
        <begin position="190"/>
        <end position="201"/>
    </location>
</feature>
<dbReference type="OrthoDB" id="5355510at2759"/>
<organism evidence="2 3">
    <name type="scientific">Penicillium bovifimosum</name>
    <dbReference type="NCBI Taxonomy" id="126998"/>
    <lineage>
        <taxon>Eukaryota</taxon>
        <taxon>Fungi</taxon>
        <taxon>Dikarya</taxon>
        <taxon>Ascomycota</taxon>
        <taxon>Pezizomycotina</taxon>
        <taxon>Eurotiomycetes</taxon>
        <taxon>Eurotiomycetidae</taxon>
        <taxon>Eurotiales</taxon>
        <taxon>Aspergillaceae</taxon>
        <taxon>Penicillium</taxon>
    </lineage>
</organism>
<dbReference type="GeneID" id="81401931"/>
<name>A0A9W9HBF2_9EURO</name>
<evidence type="ECO:0000313" key="2">
    <source>
        <dbReference type="EMBL" id="KAJ5143230.1"/>
    </source>
</evidence>
<dbReference type="RefSeq" id="XP_056524874.1">
    <property type="nucleotide sequence ID" value="XM_056662761.1"/>
</dbReference>
<evidence type="ECO:0000313" key="3">
    <source>
        <dbReference type="Proteomes" id="UP001149079"/>
    </source>
</evidence>
<protein>
    <submittedName>
        <fullName evidence="2">Uncharacterized protein</fullName>
    </submittedName>
</protein>
<feature type="region of interest" description="Disordered" evidence="1">
    <location>
        <begin position="151"/>
        <end position="232"/>
    </location>
</feature>
<evidence type="ECO:0000256" key="1">
    <source>
        <dbReference type="SAM" id="MobiDB-lite"/>
    </source>
</evidence>
<gene>
    <name evidence="2" type="ORF">N7515_002017</name>
</gene>
<keyword evidence="3" id="KW-1185">Reference proteome</keyword>
<accession>A0A9W9HBF2</accession>
<feature type="compositionally biased region" description="Polar residues" evidence="1">
    <location>
        <begin position="160"/>
        <end position="169"/>
    </location>
</feature>